<evidence type="ECO:0000313" key="11">
    <source>
        <dbReference type="Proteomes" id="UP000533080"/>
    </source>
</evidence>
<comment type="caution">
    <text evidence="10">The sequence shown here is derived from an EMBL/GenBank/DDBJ whole genome shotgun (WGS) entry which is preliminary data.</text>
</comment>
<feature type="binding site" evidence="8">
    <location>
        <begin position="220"/>
        <end position="226"/>
    </location>
    <ligand>
        <name>ATP</name>
        <dbReference type="ChEBI" id="CHEBI:30616"/>
    </ligand>
</feature>
<keyword evidence="2 8" id="KW-0028">Amino-acid biosynthesis</keyword>
<dbReference type="SUPFAM" id="SSF53633">
    <property type="entry name" value="Carbamate kinase-like"/>
    <property type="match status" value="1"/>
</dbReference>
<feature type="binding site" evidence="8">
    <location>
        <position position="20"/>
    </location>
    <ligand>
        <name>ATP</name>
        <dbReference type="ChEBI" id="CHEBI:30616"/>
    </ligand>
</feature>
<dbReference type="InterPro" id="IPR011529">
    <property type="entry name" value="Glu_5kinase"/>
</dbReference>
<dbReference type="InterPro" id="IPR041739">
    <property type="entry name" value="G5K_ProB"/>
</dbReference>
<dbReference type="InterPro" id="IPR005715">
    <property type="entry name" value="Glu_5kinase/COase_Synthase"/>
</dbReference>
<dbReference type="Gene3D" id="2.30.130.10">
    <property type="entry name" value="PUA domain"/>
    <property type="match status" value="1"/>
</dbReference>
<dbReference type="InterPro" id="IPR036393">
    <property type="entry name" value="AceGlu_kinase-like_sf"/>
</dbReference>
<keyword evidence="6 8" id="KW-0418">Kinase</keyword>
<evidence type="ECO:0000256" key="1">
    <source>
        <dbReference type="ARBA" id="ARBA00022490"/>
    </source>
</evidence>
<comment type="subcellular location">
    <subcellularLocation>
        <location evidence="8">Cytoplasm</location>
    </subcellularLocation>
</comment>
<dbReference type="RefSeq" id="WP_171441194.1">
    <property type="nucleotide sequence ID" value="NZ_JABFNS010000021.1"/>
</dbReference>
<feature type="binding site" evidence="8">
    <location>
        <position position="158"/>
    </location>
    <ligand>
        <name>substrate</name>
    </ligand>
</feature>
<dbReference type="Gene3D" id="3.40.1160.10">
    <property type="entry name" value="Acetylglutamate kinase-like"/>
    <property type="match status" value="1"/>
</dbReference>
<dbReference type="PRINTS" id="PR00474">
    <property type="entry name" value="GLU5KINASE"/>
</dbReference>
<feature type="binding site" evidence="8">
    <location>
        <position position="146"/>
    </location>
    <ligand>
        <name>substrate</name>
    </ligand>
</feature>
<evidence type="ECO:0000256" key="8">
    <source>
        <dbReference type="HAMAP-Rule" id="MF_00456"/>
    </source>
</evidence>
<reference evidence="10 11" key="1">
    <citation type="submission" date="2020-05" db="EMBL/GenBank/DDBJ databases">
        <authorList>
            <person name="Whitworth D."/>
        </authorList>
    </citation>
    <scope>NUCLEOTIDE SEQUENCE [LARGE SCALE GENOMIC DNA]</scope>
    <source>
        <strain evidence="10 11">AM005</strain>
    </source>
</reference>
<keyword evidence="1 8" id="KW-0963">Cytoplasm</keyword>
<evidence type="ECO:0000256" key="5">
    <source>
        <dbReference type="ARBA" id="ARBA00022741"/>
    </source>
</evidence>
<name>A0A7Y4MQW6_MYXXA</name>
<dbReference type="PANTHER" id="PTHR43654:SF1">
    <property type="entry name" value="ISOPENTENYL PHOSPHATE KINASE"/>
    <property type="match status" value="1"/>
</dbReference>
<dbReference type="FunFam" id="3.40.1160.10:FF:000018">
    <property type="entry name" value="Glutamate 5-kinase"/>
    <property type="match status" value="1"/>
</dbReference>
<dbReference type="GO" id="GO:0004349">
    <property type="term" value="F:glutamate 5-kinase activity"/>
    <property type="evidence" value="ECO:0007669"/>
    <property type="project" value="UniProtKB-UniRule"/>
</dbReference>
<dbReference type="PROSITE" id="PS50890">
    <property type="entry name" value="PUA"/>
    <property type="match status" value="1"/>
</dbReference>
<dbReference type="InterPro" id="IPR002478">
    <property type="entry name" value="PUA"/>
</dbReference>
<dbReference type="PROSITE" id="PS00902">
    <property type="entry name" value="GLUTAMATE_5_KINASE"/>
    <property type="match status" value="1"/>
</dbReference>
<comment type="similarity">
    <text evidence="8">Belongs to the glutamate 5-kinase family.</text>
</comment>
<dbReference type="CDD" id="cd21157">
    <property type="entry name" value="PUA_G5K"/>
    <property type="match status" value="1"/>
</dbReference>
<accession>A0A7Y4MQW6</accession>
<dbReference type="InterPro" id="IPR019797">
    <property type="entry name" value="Glutamate_5-kinase_CS"/>
</dbReference>
<dbReference type="AlphaFoldDB" id="A0A7Y4MQW6"/>
<comment type="pathway">
    <text evidence="8">Amino-acid biosynthesis; L-proline biosynthesis; L-glutamate 5-semialdehyde from L-glutamate: step 1/2.</text>
</comment>
<evidence type="ECO:0000313" key="10">
    <source>
        <dbReference type="EMBL" id="NOJ78837.1"/>
    </source>
</evidence>
<dbReference type="InterPro" id="IPR001048">
    <property type="entry name" value="Asp/Glu/Uridylate_kinase"/>
</dbReference>
<evidence type="ECO:0000256" key="6">
    <source>
        <dbReference type="ARBA" id="ARBA00022777"/>
    </source>
</evidence>
<dbReference type="UniPathway" id="UPA00098">
    <property type="reaction ID" value="UER00359"/>
</dbReference>
<dbReference type="InterPro" id="IPR015947">
    <property type="entry name" value="PUA-like_sf"/>
</dbReference>
<dbReference type="Proteomes" id="UP000533080">
    <property type="component" value="Unassembled WGS sequence"/>
</dbReference>
<dbReference type="GO" id="GO:0005829">
    <property type="term" value="C:cytosol"/>
    <property type="evidence" value="ECO:0007669"/>
    <property type="project" value="TreeGrafter"/>
</dbReference>
<organism evidence="10 11">
    <name type="scientific">Myxococcus xanthus</name>
    <dbReference type="NCBI Taxonomy" id="34"/>
    <lineage>
        <taxon>Bacteria</taxon>
        <taxon>Pseudomonadati</taxon>
        <taxon>Myxococcota</taxon>
        <taxon>Myxococcia</taxon>
        <taxon>Myxococcales</taxon>
        <taxon>Cystobacterineae</taxon>
        <taxon>Myxococcaceae</taxon>
        <taxon>Myxococcus</taxon>
    </lineage>
</organism>
<dbReference type="InterPro" id="IPR001057">
    <property type="entry name" value="Glu/AcGlu_kinase"/>
</dbReference>
<evidence type="ECO:0000256" key="4">
    <source>
        <dbReference type="ARBA" id="ARBA00022679"/>
    </source>
</evidence>
<dbReference type="EMBL" id="JABFNT010000028">
    <property type="protein sequence ID" value="NOJ78837.1"/>
    <property type="molecule type" value="Genomic_DNA"/>
</dbReference>
<evidence type="ECO:0000256" key="7">
    <source>
        <dbReference type="ARBA" id="ARBA00022840"/>
    </source>
</evidence>
<comment type="catalytic activity">
    <reaction evidence="8">
        <text>L-glutamate + ATP = L-glutamyl 5-phosphate + ADP</text>
        <dbReference type="Rhea" id="RHEA:14877"/>
        <dbReference type="ChEBI" id="CHEBI:29985"/>
        <dbReference type="ChEBI" id="CHEBI:30616"/>
        <dbReference type="ChEBI" id="CHEBI:58274"/>
        <dbReference type="ChEBI" id="CHEBI:456216"/>
        <dbReference type="EC" id="2.7.2.11"/>
    </reaction>
</comment>
<dbReference type="HAMAP" id="MF_00456">
    <property type="entry name" value="ProB"/>
    <property type="match status" value="1"/>
</dbReference>
<dbReference type="EC" id="2.7.2.11" evidence="8"/>
<dbReference type="GO" id="GO:0005524">
    <property type="term" value="F:ATP binding"/>
    <property type="evidence" value="ECO:0007669"/>
    <property type="project" value="UniProtKB-KW"/>
</dbReference>
<dbReference type="SUPFAM" id="SSF88697">
    <property type="entry name" value="PUA domain-like"/>
    <property type="match status" value="1"/>
</dbReference>
<keyword evidence="3 8" id="KW-0641">Proline biosynthesis</keyword>
<dbReference type="FunFam" id="2.30.130.10:FF:000007">
    <property type="entry name" value="Glutamate 5-kinase"/>
    <property type="match status" value="1"/>
</dbReference>
<dbReference type="InterPro" id="IPR036974">
    <property type="entry name" value="PUA_sf"/>
</dbReference>
<dbReference type="Pfam" id="PF00696">
    <property type="entry name" value="AA_kinase"/>
    <property type="match status" value="1"/>
</dbReference>
<dbReference type="PANTHER" id="PTHR43654">
    <property type="entry name" value="GLUTAMATE 5-KINASE"/>
    <property type="match status" value="1"/>
</dbReference>
<keyword evidence="5 8" id="KW-0547">Nucleotide-binding</keyword>
<keyword evidence="7 8" id="KW-0067">ATP-binding</keyword>
<feature type="binding site" evidence="8">
    <location>
        <position position="59"/>
    </location>
    <ligand>
        <name>substrate</name>
    </ligand>
</feature>
<evidence type="ECO:0000256" key="2">
    <source>
        <dbReference type="ARBA" id="ARBA00022605"/>
    </source>
</evidence>
<dbReference type="Pfam" id="PF01472">
    <property type="entry name" value="PUA"/>
    <property type="match status" value="1"/>
</dbReference>
<dbReference type="CDD" id="cd04242">
    <property type="entry name" value="AAK_G5K_ProB"/>
    <property type="match status" value="1"/>
</dbReference>
<evidence type="ECO:0000256" key="3">
    <source>
        <dbReference type="ARBA" id="ARBA00022650"/>
    </source>
</evidence>
<proteinExistence type="inferred from homology"/>
<dbReference type="GO" id="GO:0003723">
    <property type="term" value="F:RNA binding"/>
    <property type="evidence" value="ECO:0007669"/>
    <property type="project" value="InterPro"/>
</dbReference>
<keyword evidence="4 8" id="KW-0808">Transferase</keyword>
<dbReference type="SMART" id="SM00359">
    <property type="entry name" value="PUA"/>
    <property type="match status" value="1"/>
</dbReference>
<gene>
    <name evidence="8 10" type="primary">proB</name>
    <name evidence="10" type="ORF">HNV28_10870</name>
</gene>
<feature type="domain" description="PUA" evidence="9">
    <location>
        <begin position="286"/>
        <end position="369"/>
    </location>
</feature>
<comment type="function">
    <text evidence="8">Catalyzes the transfer of a phosphate group to glutamate to form L-glutamate 5-phosphate.</text>
</comment>
<feature type="binding site" evidence="8">
    <location>
        <begin position="178"/>
        <end position="179"/>
    </location>
    <ligand>
        <name>ATP</name>
        <dbReference type="ChEBI" id="CHEBI:30616"/>
    </ligand>
</feature>
<dbReference type="GO" id="GO:0055129">
    <property type="term" value="P:L-proline biosynthetic process"/>
    <property type="evidence" value="ECO:0007669"/>
    <property type="project" value="UniProtKB-UniRule"/>
</dbReference>
<dbReference type="NCBIfam" id="TIGR01027">
    <property type="entry name" value="proB"/>
    <property type="match status" value="1"/>
</dbReference>
<dbReference type="PIRSF" id="PIRSF000729">
    <property type="entry name" value="GK"/>
    <property type="match status" value="1"/>
</dbReference>
<sequence length="377" mass="39594">MSSISTGRAALRSARRVVVKIGTNALTNATGRFNRQHFDALGQDLLWAAQGRELLVVSSGAIALGVERLGLPSRPRDIPGKQACAAVGQSRLMQAYEEAFAAHGKAVAQVLLTHEDVQERRRYLNVKHTLERLLTAGVVPVINENDTVSVDELKFGDNDTLAGLVAGVVDADALVLLSDVEGLYTGDPRRDAGAELLATVMQVTPEVLALATGTSSGVGTGGMSTKVRAAARASESGIHCVITSGAVPGRLRAVLEGADVGTVFEPTGSRRSARAAWIAHALRARGTLTVDAGAREAIVTGKRSLLPSGVRGVEGDFGRGDPVDLVDAEGAVFARGLAAYDANELRRIAGHRTADIEAVLGYRYLDEAVHRDDLAVL</sequence>
<protein>
    <recommendedName>
        <fullName evidence="8">Glutamate 5-kinase</fullName>
        <ecNumber evidence="8">2.7.2.11</ecNumber>
    </recommendedName>
    <alternativeName>
        <fullName evidence="8">Gamma-glutamyl kinase</fullName>
        <shortName evidence="8">GK</shortName>
    </alternativeName>
</protein>
<evidence type="ECO:0000259" key="9">
    <source>
        <dbReference type="SMART" id="SM00359"/>
    </source>
</evidence>